<reference evidence="4 5" key="1">
    <citation type="submission" date="2022-05" db="EMBL/GenBank/DDBJ databases">
        <authorList>
            <person name="Zhou X."/>
            <person name="Li K."/>
            <person name="Man Y."/>
        </authorList>
    </citation>
    <scope>NUCLEOTIDE SEQUENCE [LARGE SCALE GENOMIC DNA]</scope>
    <source>
        <strain evidence="4 5">MS405</strain>
    </source>
</reference>
<dbReference type="SUPFAM" id="SSF51735">
    <property type="entry name" value="NAD(P)-binding Rossmann-fold domains"/>
    <property type="match status" value="1"/>
</dbReference>
<dbReference type="PANTHER" id="PTHR24321">
    <property type="entry name" value="DEHYDROGENASES, SHORT CHAIN"/>
    <property type="match status" value="1"/>
</dbReference>
<keyword evidence="2" id="KW-0560">Oxidoreductase</keyword>
<organism evidence="4 5">
    <name type="scientific">Streptomyces durmitorensis</name>
    <dbReference type="NCBI Taxonomy" id="319947"/>
    <lineage>
        <taxon>Bacteria</taxon>
        <taxon>Bacillati</taxon>
        <taxon>Actinomycetota</taxon>
        <taxon>Actinomycetes</taxon>
        <taxon>Kitasatosporales</taxon>
        <taxon>Streptomycetaceae</taxon>
        <taxon>Streptomyces</taxon>
    </lineage>
</organism>
<gene>
    <name evidence="4" type="ORF">M4V62_41495</name>
</gene>
<accession>A0ABY4Q7N8</accession>
<dbReference type="PRINTS" id="PR00080">
    <property type="entry name" value="SDRFAMILY"/>
</dbReference>
<dbReference type="PANTHER" id="PTHR24321:SF8">
    <property type="entry name" value="ESTRADIOL 17-BETA-DEHYDROGENASE 8-RELATED"/>
    <property type="match status" value="1"/>
</dbReference>
<dbReference type="RefSeq" id="WP_249592365.1">
    <property type="nucleotide sequence ID" value="NZ_BAAAQL010000018.1"/>
</dbReference>
<dbReference type="PRINTS" id="PR00081">
    <property type="entry name" value="GDHRDH"/>
</dbReference>
<dbReference type="CDD" id="cd05233">
    <property type="entry name" value="SDR_c"/>
    <property type="match status" value="1"/>
</dbReference>
<evidence type="ECO:0000313" key="4">
    <source>
        <dbReference type="EMBL" id="UQT61033.1"/>
    </source>
</evidence>
<keyword evidence="5" id="KW-1185">Reference proteome</keyword>
<dbReference type="Pfam" id="PF00106">
    <property type="entry name" value="adh_short"/>
    <property type="match status" value="1"/>
</dbReference>
<dbReference type="Gene3D" id="3.40.50.720">
    <property type="entry name" value="NAD(P)-binding Rossmann-like Domain"/>
    <property type="match status" value="1"/>
</dbReference>
<evidence type="ECO:0000313" key="5">
    <source>
        <dbReference type="Proteomes" id="UP000829992"/>
    </source>
</evidence>
<sequence>MPNVTPASPLRDWLAEPTAGQVLRGLLASQGQSEEALAPALGLPLEQLVKMSAGKFPPELVDVLVTAAETGQIPEGVPTAAPAPSPTGAAVPAVEPDLGVEIGAPEPWTEQVTPGRFGGRSVVVTGAASGIGKAVASRIVREGGRVIAVDISADGLAALAADLGEQLVPVTADITAPASADAVLAAAGGRVDALANVAGVMDDDAAVHEVDDTTWERVMRINVDGPMRLMRAVVPGMLAAGGGRIVNVVSEAALRGSAAGAAYTTSKHALVGLTMSSAYQYAGTGVQINAVAPGAVATGIPMPAAAPYGSSRTAKMRVAIPRLAMADELAASITFLLSRDAVNINGAILPSDGGWSAA</sequence>
<dbReference type="EMBL" id="CP097289">
    <property type="protein sequence ID" value="UQT61033.1"/>
    <property type="molecule type" value="Genomic_DNA"/>
</dbReference>
<evidence type="ECO:0000256" key="1">
    <source>
        <dbReference type="ARBA" id="ARBA00006484"/>
    </source>
</evidence>
<comment type="similarity">
    <text evidence="1 3">Belongs to the short-chain dehydrogenases/reductases (SDR) family.</text>
</comment>
<dbReference type="InterPro" id="IPR002347">
    <property type="entry name" value="SDR_fam"/>
</dbReference>
<name>A0ABY4Q7N8_9ACTN</name>
<protein>
    <submittedName>
        <fullName evidence="4">SDR family NAD(P)-dependent oxidoreductase</fullName>
    </submittedName>
</protein>
<evidence type="ECO:0000256" key="2">
    <source>
        <dbReference type="ARBA" id="ARBA00023002"/>
    </source>
</evidence>
<proteinExistence type="inferred from homology"/>
<dbReference type="Proteomes" id="UP000829992">
    <property type="component" value="Chromosome"/>
</dbReference>
<evidence type="ECO:0000256" key="3">
    <source>
        <dbReference type="RuleBase" id="RU000363"/>
    </source>
</evidence>
<dbReference type="InterPro" id="IPR036291">
    <property type="entry name" value="NAD(P)-bd_dom_sf"/>
</dbReference>